<evidence type="ECO:0000256" key="1">
    <source>
        <dbReference type="ARBA" id="ARBA00022806"/>
    </source>
</evidence>
<dbReference type="InterPro" id="IPR014001">
    <property type="entry name" value="Helicase_ATP-bd"/>
</dbReference>
<dbReference type="InterPro" id="IPR006935">
    <property type="entry name" value="Helicase/UvrB_N"/>
</dbReference>
<dbReference type="GO" id="GO:0036121">
    <property type="term" value="F:double-stranded DNA helicase activity"/>
    <property type="evidence" value="ECO:0007669"/>
    <property type="project" value="TreeGrafter"/>
</dbReference>
<dbReference type="GO" id="GO:0005524">
    <property type="term" value="F:ATP binding"/>
    <property type="evidence" value="ECO:0007669"/>
    <property type="project" value="InterPro"/>
</dbReference>
<feature type="domain" description="Helicase C-terminal" evidence="3">
    <location>
        <begin position="285"/>
        <end position="458"/>
    </location>
</feature>
<keyword evidence="1" id="KW-0347">Helicase</keyword>
<dbReference type="PANTHER" id="PTHR47396:SF1">
    <property type="entry name" value="ATP-DEPENDENT HELICASE IRC3-RELATED"/>
    <property type="match status" value="1"/>
</dbReference>
<sequence length="669" mass="74582">MFRFSHYTLKLTRRTVIAPVRINARSASTAASLSIIPPQTPTPVSPLQITLREYQEECIQSVLSYLDKGHKRLGISLATGSGKTVIFTHLIDRISPVKDASQTLILAHRRELVEQAARHCSLAYPDKRIDIEMGNSQASGAADITVASIQSIMSGERLDKFDPTRYKLVLVDEAHHIVSPQYLALLEHFGLRHAADWNEVPAPALVGVSATFSRFDGRKLGTVIDHIVYHRDYVDMIEENWLTNVIFTTVEMKADLTKVGSGVGGDFQTGALSQAINTNQTNDIVVKAWFARAKERKSTLVFCVDLSHVSNLTSKFREYGIEAQFVTGDTPKRIRSARVDAFRNGEFPVLLNCGVFTEGTDIPNIDCVVLARPTKSRNLLVQMIGRGMRLHKGKENCHIIDLVASLSTGVISTPTLFGLDPDEIVENADTETMTQLKERKEKESKREAEVAEVKKKIASRNIPGSVMFTDYDSIHDLIADSTDDQYIRRISEFAWVSVGGGIFVLTTNSGNYLTIKPPTEQQGSFTAVYYRKVGFNSKSNYNIPVPRVIADADSFEHIVHAADSFAAEIFQRFWIEKRRSWRNAPASEAQIKYLNSDRPKDDQLTTDMISKGTAGDMITRLKHGAKGRFTKAIAKKKTADRIRDKVETVHKRLTSQVQVGPLSDEASVR</sequence>
<evidence type="ECO:0000259" key="2">
    <source>
        <dbReference type="PROSITE" id="PS51192"/>
    </source>
</evidence>
<organism evidence="4 5">
    <name type="scientific">Pleomassaria siparia CBS 279.74</name>
    <dbReference type="NCBI Taxonomy" id="1314801"/>
    <lineage>
        <taxon>Eukaryota</taxon>
        <taxon>Fungi</taxon>
        <taxon>Dikarya</taxon>
        <taxon>Ascomycota</taxon>
        <taxon>Pezizomycotina</taxon>
        <taxon>Dothideomycetes</taxon>
        <taxon>Pleosporomycetidae</taxon>
        <taxon>Pleosporales</taxon>
        <taxon>Pleomassariaceae</taxon>
        <taxon>Pleomassaria</taxon>
    </lineage>
</organism>
<dbReference type="AlphaFoldDB" id="A0A6G1KK51"/>
<dbReference type="Pfam" id="PF04851">
    <property type="entry name" value="ResIII"/>
    <property type="match status" value="1"/>
</dbReference>
<evidence type="ECO:0000313" key="4">
    <source>
        <dbReference type="EMBL" id="KAF2713170.1"/>
    </source>
</evidence>
<dbReference type="Proteomes" id="UP000799428">
    <property type="component" value="Unassembled WGS sequence"/>
</dbReference>
<feature type="domain" description="Helicase ATP-binding" evidence="2">
    <location>
        <begin position="64"/>
        <end position="230"/>
    </location>
</feature>
<accession>A0A6G1KK51</accession>
<dbReference type="GO" id="GO:0032042">
    <property type="term" value="P:mitochondrial DNA metabolic process"/>
    <property type="evidence" value="ECO:0007669"/>
    <property type="project" value="TreeGrafter"/>
</dbReference>
<dbReference type="EMBL" id="MU005765">
    <property type="protein sequence ID" value="KAF2713170.1"/>
    <property type="molecule type" value="Genomic_DNA"/>
</dbReference>
<keyword evidence="4" id="KW-0378">Hydrolase</keyword>
<dbReference type="CDD" id="cd18799">
    <property type="entry name" value="SF2_C_EcoAI-like"/>
    <property type="match status" value="1"/>
</dbReference>
<protein>
    <submittedName>
        <fullName evidence="4">P-loop containing nucleoside triphosphate hydrolase protein</fullName>
    </submittedName>
</protein>
<dbReference type="OrthoDB" id="16911at2759"/>
<evidence type="ECO:0000313" key="5">
    <source>
        <dbReference type="Proteomes" id="UP000799428"/>
    </source>
</evidence>
<dbReference type="PANTHER" id="PTHR47396">
    <property type="entry name" value="TYPE I RESTRICTION ENZYME ECOKI R PROTEIN"/>
    <property type="match status" value="1"/>
</dbReference>
<dbReference type="SMART" id="SM00487">
    <property type="entry name" value="DEXDc"/>
    <property type="match status" value="1"/>
</dbReference>
<keyword evidence="5" id="KW-1185">Reference proteome</keyword>
<dbReference type="PROSITE" id="PS51192">
    <property type="entry name" value="HELICASE_ATP_BIND_1"/>
    <property type="match status" value="1"/>
</dbReference>
<evidence type="ECO:0000259" key="3">
    <source>
        <dbReference type="PROSITE" id="PS51194"/>
    </source>
</evidence>
<dbReference type="InterPro" id="IPR050742">
    <property type="entry name" value="Helicase_Restrict-Modif_Enz"/>
</dbReference>
<name>A0A6G1KK51_9PLEO</name>
<dbReference type="GO" id="GO:0000403">
    <property type="term" value="F:Y-form DNA binding"/>
    <property type="evidence" value="ECO:0007669"/>
    <property type="project" value="TreeGrafter"/>
</dbReference>
<dbReference type="GO" id="GO:0016787">
    <property type="term" value="F:hydrolase activity"/>
    <property type="evidence" value="ECO:0007669"/>
    <property type="project" value="UniProtKB-KW"/>
</dbReference>
<dbReference type="PROSITE" id="PS51194">
    <property type="entry name" value="HELICASE_CTER"/>
    <property type="match status" value="1"/>
</dbReference>
<keyword evidence="1" id="KW-0547">Nucleotide-binding</keyword>
<gene>
    <name evidence="4" type="ORF">K504DRAFT_497988</name>
</gene>
<dbReference type="Gene3D" id="3.40.50.300">
    <property type="entry name" value="P-loop containing nucleotide triphosphate hydrolases"/>
    <property type="match status" value="2"/>
</dbReference>
<dbReference type="Pfam" id="PF00271">
    <property type="entry name" value="Helicase_C"/>
    <property type="match status" value="1"/>
</dbReference>
<reference evidence="4" key="1">
    <citation type="journal article" date="2020" name="Stud. Mycol.">
        <title>101 Dothideomycetes genomes: a test case for predicting lifestyles and emergence of pathogens.</title>
        <authorList>
            <person name="Haridas S."/>
            <person name="Albert R."/>
            <person name="Binder M."/>
            <person name="Bloem J."/>
            <person name="Labutti K."/>
            <person name="Salamov A."/>
            <person name="Andreopoulos B."/>
            <person name="Baker S."/>
            <person name="Barry K."/>
            <person name="Bills G."/>
            <person name="Bluhm B."/>
            <person name="Cannon C."/>
            <person name="Castanera R."/>
            <person name="Culley D."/>
            <person name="Daum C."/>
            <person name="Ezra D."/>
            <person name="Gonzalez J."/>
            <person name="Henrissat B."/>
            <person name="Kuo A."/>
            <person name="Liang C."/>
            <person name="Lipzen A."/>
            <person name="Lutzoni F."/>
            <person name="Magnuson J."/>
            <person name="Mondo S."/>
            <person name="Nolan M."/>
            <person name="Ohm R."/>
            <person name="Pangilinan J."/>
            <person name="Park H.-J."/>
            <person name="Ramirez L."/>
            <person name="Alfaro M."/>
            <person name="Sun H."/>
            <person name="Tritt A."/>
            <person name="Yoshinaga Y."/>
            <person name="Zwiers L.-H."/>
            <person name="Turgeon B."/>
            <person name="Goodwin S."/>
            <person name="Spatafora J."/>
            <person name="Crous P."/>
            <person name="Grigoriev I."/>
        </authorList>
    </citation>
    <scope>NUCLEOTIDE SEQUENCE</scope>
    <source>
        <strain evidence="4">CBS 279.74</strain>
    </source>
</reference>
<proteinExistence type="predicted"/>
<keyword evidence="1" id="KW-0067">ATP-binding</keyword>
<dbReference type="SUPFAM" id="SSF52540">
    <property type="entry name" value="P-loop containing nucleoside triphosphate hydrolases"/>
    <property type="match status" value="1"/>
</dbReference>
<dbReference type="InterPro" id="IPR027417">
    <property type="entry name" value="P-loop_NTPase"/>
</dbReference>
<dbReference type="GO" id="GO:0061749">
    <property type="term" value="F:forked DNA-dependent helicase activity"/>
    <property type="evidence" value="ECO:0007669"/>
    <property type="project" value="TreeGrafter"/>
</dbReference>
<dbReference type="GO" id="GO:0005759">
    <property type="term" value="C:mitochondrial matrix"/>
    <property type="evidence" value="ECO:0007669"/>
    <property type="project" value="TreeGrafter"/>
</dbReference>
<dbReference type="CDD" id="cd18032">
    <property type="entry name" value="DEXHc_RE_I_III_res"/>
    <property type="match status" value="1"/>
</dbReference>
<dbReference type="InterPro" id="IPR001650">
    <property type="entry name" value="Helicase_C-like"/>
</dbReference>
<dbReference type="SMART" id="SM00490">
    <property type="entry name" value="HELICc"/>
    <property type="match status" value="1"/>
</dbReference>
<dbReference type="GO" id="GO:0070125">
    <property type="term" value="P:mitochondrial translational elongation"/>
    <property type="evidence" value="ECO:0007669"/>
    <property type="project" value="TreeGrafter"/>
</dbReference>